<dbReference type="InterPro" id="IPR025544">
    <property type="entry name" value="YhzD"/>
</dbReference>
<evidence type="ECO:0000313" key="2">
    <source>
        <dbReference type="Proteomes" id="UP000248066"/>
    </source>
</evidence>
<dbReference type="Pfam" id="PF14120">
    <property type="entry name" value="YhzD"/>
    <property type="match status" value="1"/>
</dbReference>
<dbReference type="RefSeq" id="WP_110519093.1">
    <property type="nucleotide sequence ID" value="NZ_PDOF01000001.1"/>
</dbReference>
<proteinExistence type="predicted"/>
<keyword evidence="2" id="KW-1185">Reference proteome</keyword>
<dbReference type="OrthoDB" id="2355652at2"/>
<protein>
    <recommendedName>
        <fullName evidence="3">YhzD-like protein</fullName>
    </recommendedName>
</protein>
<comment type="caution">
    <text evidence="1">The sequence shown here is derived from an EMBL/GenBank/DDBJ whole genome shotgun (WGS) entry which is preliminary data.</text>
</comment>
<sequence>MAKYFLTAYDKKGNHLLNESFEAKDDKEAKETGEKRLLDEGLSKNPTRVVRESGGLVLFHP</sequence>
<organism evidence="1 2">
    <name type="scientific">Alteribacter lacisalsi</name>
    <dbReference type="NCBI Taxonomy" id="2045244"/>
    <lineage>
        <taxon>Bacteria</taxon>
        <taxon>Bacillati</taxon>
        <taxon>Bacillota</taxon>
        <taxon>Bacilli</taxon>
        <taxon>Bacillales</taxon>
        <taxon>Bacillaceae</taxon>
        <taxon>Alteribacter</taxon>
    </lineage>
</organism>
<evidence type="ECO:0000313" key="1">
    <source>
        <dbReference type="EMBL" id="PYZ98860.1"/>
    </source>
</evidence>
<gene>
    <name evidence="1" type="ORF">CR205_09905</name>
</gene>
<dbReference type="AlphaFoldDB" id="A0A2W0HG04"/>
<dbReference type="EMBL" id="PDOF01000001">
    <property type="protein sequence ID" value="PYZ98860.1"/>
    <property type="molecule type" value="Genomic_DNA"/>
</dbReference>
<accession>A0A2W0HG04</accession>
<evidence type="ECO:0008006" key="3">
    <source>
        <dbReference type="Google" id="ProtNLM"/>
    </source>
</evidence>
<reference evidence="1 2" key="1">
    <citation type="submission" date="2017-10" db="EMBL/GenBank/DDBJ databases">
        <title>Bacillus sp. nov., a halophilic bacterium isolated from a Yangshapao Lake.</title>
        <authorList>
            <person name="Wang H."/>
        </authorList>
    </citation>
    <scope>NUCLEOTIDE SEQUENCE [LARGE SCALE GENOMIC DNA]</scope>
    <source>
        <strain evidence="1 2">YSP-3</strain>
    </source>
</reference>
<name>A0A2W0HG04_9BACI</name>
<dbReference type="Proteomes" id="UP000248066">
    <property type="component" value="Unassembled WGS sequence"/>
</dbReference>